<protein>
    <submittedName>
        <fullName evidence="5">High affinity branched-chain amino acid ABC transporter, ATP-binding protein</fullName>
    </submittedName>
</protein>
<dbReference type="GO" id="GO:1903806">
    <property type="term" value="P:L-isoleucine import across plasma membrane"/>
    <property type="evidence" value="ECO:0007669"/>
    <property type="project" value="TreeGrafter"/>
</dbReference>
<evidence type="ECO:0000313" key="5">
    <source>
        <dbReference type="EMBL" id="EEG54709.1"/>
    </source>
</evidence>
<dbReference type="PANTHER" id="PTHR45772">
    <property type="entry name" value="CONSERVED COMPONENT OF ABC TRANSPORTER FOR NATURAL AMINO ACIDS-RELATED"/>
    <property type="match status" value="1"/>
</dbReference>
<gene>
    <name evidence="5" type="primary">livG</name>
    <name evidence="5" type="ORF">CLOSTASPAR_03217</name>
</gene>
<dbReference type="GO" id="GO:0005886">
    <property type="term" value="C:plasma membrane"/>
    <property type="evidence" value="ECO:0007669"/>
    <property type="project" value="TreeGrafter"/>
</dbReference>
<dbReference type="AlphaFoldDB" id="C0D1S8"/>
<dbReference type="RefSeq" id="WP_007712405.1">
    <property type="nucleotide sequence ID" value="NZ_GG657592.1"/>
</dbReference>
<organism evidence="5 6">
    <name type="scientific">[Clostridium] asparagiforme DSM 15981</name>
    <dbReference type="NCBI Taxonomy" id="518636"/>
    <lineage>
        <taxon>Bacteria</taxon>
        <taxon>Bacillati</taxon>
        <taxon>Bacillota</taxon>
        <taxon>Clostridia</taxon>
        <taxon>Lachnospirales</taxon>
        <taxon>Lachnospiraceae</taxon>
        <taxon>Enterocloster</taxon>
    </lineage>
</organism>
<keyword evidence="2" id="KW-0547">Nucleotide-binding</keyword>
<dbReference type="GO" id="GO:1903805">
    <property type="term" value="P:L-valine import across plasma membrane"/>
    <property type="evidence" value="ECO:0007669"/>
    <property type="project" value="TreeGrafter"/>
</dbReference>
<proteinExistence type="predicted"/>
<evidence type="ECO:0000313" key="6">
    <source>
        <dbReference type="Proteomes" id="UP000004756"/>
    </source>
</evidence>
<name>C0D1S8_9FIRM</name>
<dbReference type="Gene3D" id="3.40.50.300">
    <property type="entry name" value="P-loop containing nucleotide triphosphate hydrolases"/>
    <property type="match status" value="1"/>
</dbReference>
<dbReference type="GO" id="GO:0015192">
    <property type="term" value="F:L-phenylalanine transmembrane transporter activity"/>
    <property type="evidence" value="ECO:0007669"/>
    <property type="project" value="TreeGrafter"/>
</dbReference>
<dbReference type="HOGENOM" id="CLU_000604_1_15_9"/>
<dbReference type="Pfam" id="PF00005">
    <property type="entry name" value="ABC_tran"/>
    <property type="match status" value="1"/>
</dbReference>
<feature type="domain" description="ABC transporter" evidence="4">
    <location>
        <begin position="20"/>
        <end position="93"/>
    </location>
</feature>
<reference evidence="5 6" key="1">
    <citation type="submission" date="2009-02" db="EMBL/GenBank/DDBJ databases">
        <title>Draft genome sequence of Clostridium asparagiforme (DSM 15981).</title>
        <authorList>
            <person name="Sudarsanam P."/>
            <person name="Ley R."/>
            <person name="Guruge J."/>
            <person name="Turnbaugh P.J."/>
            <person name="Mahowald M."/>
            <person name="Liep D."/>
            <person name="Gordon J."/>
        </authorList>
    </citation>
    <scope>NUCLEOTIDE SEQUENCE [LARGE SCALE GENOMIC DNA]</scope>
    <source>
        <strain evidence="5 6">DSM 15981</strain>
    </source>
</reference>
<dbReference type="Proteomes" id="UP000004756">
    <property type="component" value="Unassembled WGS sequence"/>
</dbReference>
<evidence type="ECO:0000256" key="3">
    <source>
        <dbReference type="ARBA" id="ARBA00022840"/>
    </source>
</evidence>
<dbReference type="GO" id="GO:0016887">
    <property type="term" value="F:ATP hydrolysis activity"/>
    <property type="evidence" value="ECO:0007669"/>
    <property type="project" value="InterPro"/>
</dbReference>
<dbReference type="GO" id="GO:0005304">
    <property type="term" value="F:L-valine transmembrane transporter activity"/>
    <property type="evidence" value="ECO:0007669"/>
    <property type="project" value="TreeGrafter"/>
</dbReference>
<dbReference type="InterPro" id="IPR003439">
    <property type="entry name" value="ABC_transporter-like_ATP-bd"/>
</dbReference>
<dbReference type="GO" id="GO:0015808">
    <property type="term" value="P:L-alanine transport"/>
    <property type="evidence" value="ECO:0007669"/>
    <property type="project" value="TreeGrafter"/>
</dbReference>
<dbReference type="PANTHER" id="PTHR45772:SF7">
    <property type="entry name" value="AMINO ACID ABC TRANSPORTER ATP-BINDING PROTEIN"/>
    <property type="match status" value="1"/>
</dbReference>
<keyword evidence="1" id="KW-0813">Transport</keyword>
<evidence type="ECO:0000256" key="2">
    <source>
        <dbReference type="ARBA" id="ARBA00022741"/>
    </source>
</evidence>
<keyword evidence="3 5" id="KW-0067">ATP-binding</keyword>
<sequence length="93" mass="10095">MTILETKQVCMYFGGLKAVEQVDMQVEKGEIFGVIGPNGAGKTTFFNVCSGNYAATHGDVFLKGEAITGIRPEQIAAKGMARTFQNIKLFNNM</sequence>
<evidence type="ECO:0000259" key="4">
    <source>
        <dbReference type="Pfam" id="PF00005"/>
    </source>
</evidence>
<accession>C0D1S8</accession>
<dbReference type="InterPro" id="IPR027417">
    <property type="entry name" value="P-loop_NTPase"/>
</dbReference>
<dbReference type="GO" id="GO:0005524">
    <property type="term" value="F:ATP binding"/>
    <property type="evidence" value="ECO:0007669"/>
    <property type="project" value="UniProtKB-KW"/>
</dbReference>
<dbReference type="EMBL" id="ACCJ01000238">
    <property type="protein sequence ID" value="EEG54709.1"/>
    <property type="molecule type" value="Genomic_DNA"/>
</dbReference>
<keyword evidence="6" id="KW-1185">Reference proteome</keyword>
<evidence type="ECO:0000256" key="1">
    <source>
        <dbReference type="ARBA" id="ARBA00022448"/>
    </source>
</evidence>
<dbReference type="SUPFAM" id="SSF52540">
    <property type="entry name" value="P-loop containing nucleoside triphosphate hydrolases"/>
    <property type="match status" value="1"/>
</dbReference>
<dbReference type="InterPro" id="IPR051120">
    <property type="entry name" value="ABC_AA/LPS_Transport"/>
</dbReference>
<comment type="caution">
    <text evidence="5">The sequence shown here is derived from an EMBL/GenBank/DDBJ whole genome shotgun (WGS) entry which is preliminary data.</text>
</comment>
<feature type="non-terminal residue" evidence="5">
    <location>
        <position position="93"/>
    </location>
</feature>
<dbReference type="GO" id="GO:0015188">
    <property type="term" value="F:L-isoleucine transmembrane transporter activity"/>
    <property type="evidence" value="ECO:0007669"/>
    <property type="project" value="TreeGrafter"/>
</dbReference>
<dbReference type="GO" id="GO:0042941">
    <property type="term" value="P:D-alanine transmembrane transport"/>
    <property type="evidence" value="ECO:0007669"/>
    <property type="project" value="TreeGrafter"/>
</dbReference>